<gene>
    <name evidence="13" type="ORF">BMG00_00085</name>
</gene>
<name>A0ABX3MLK4_9RHOB</name>
<evidence type="ECO:0000256" key="5">
    <source>
        <dbReference type="ARBA" id="ARBA00022448"/>
    </source>
</evidence>
<keyword evidence="8 12" id="KW-0812">Transmembrane</keyword>
<sequence length="72" mass="7535">MTDTTGQGTTVTDGGVVLVDPSTKSYTYTVNIAWGATILLLVLIVVVSLLRGAKIKRQLAEAEARRKGGSDG</sequence>
<dbReference type="NCBIfam" id="TIGR03141">
    <property type="entry name" value="cytochro_ccmD"/>
    <property type="match status" value="1"/>
</dbReference>
<dbReference type="InterPro" id="IPR007078">
    <property type="entry name" value="Haem_export_protD_CcmD"/>
</dbReference>
<comment type="subcellular location">
    <subcellularLocation>
        <location evidence="2 12">Cell inner membrane</location>
        <topology evidence="2 12">Single-pass membrane protein</topology>
    </subcellularLocation>
</comment>
<dbReference type="Proteomes" id="UP000242224">
    <property type="component" value="Unassembled WGS sequence"/>
</dbReference>
<accession>A0ABX3MLK4</accession>
<evidence type="ECO:0000256" key="11">
    <source>
        <dbReference type="ARBA" id="ARBA00023136"/>
    </source>
</evidence>
<reference evidence="13 14" key="1">
    <citation type="submission" date="2016-11" db="EMBL/GenBank/DDBJ databases">
        <title>A multilocus sequence analysis scheme for characterization of bacteria in the genus Thioclava.</title>
        <authorList>
            <person name="Liu Y."/>
            <person name="Shao Z."/>
        </authorList>
    </citation>
    <scope>NUCLEOTIDE SEQUENCE [LARGE SCALE GENOMIC DNA]</scope>
    <source>
        <strain evidence="13 14">11.10-0-13</strain>
    </source>
</reference>
<proteinExistence type="inferred from homology"/>
<dbReference type="EMBL" id="MPZS01000001">
    <property type="protein sequence ID" value="OOY12307.1"/>
    <property type="molecule type" value="Genomic_DNA"/>
</dbReference>
<evidence type="ECO:0000256" key="9">
    <source>
        <dbReference type="ARBA" id="ARBA00022748"/>
    </source>
</evidence>
<keyword evidence="5 12" id="KW-0813">Transport</keyword>
<comment type="function">
    <text evidence="1 12">Required for the export of heme to the periplasm for the biogenesis of c-type cytochromes.</text>
</comment>
<evidence type="ECO:0000256" key="10">
    <source>
        <dbReference type="ARBA" id="ARBA00022989"/>
    </source>
</evidence>
<comment type="similarity">
    <text evidence="3 12">Belongs to the CcmD/CycX/HelD family.</text>
</comment>
<evidence type="ECO:0000256" key="12">
    <source>
        <dbReference type="RuleBase" id="RU363101"/>
    </source>
</evidence>
<evidence type="ECO:0000256" key="4">
    <source>
        <dbReference type="ARBA" id="ARBA00016461"/>
    </source>
</evidence>
<evidence type="ECO:0000256" key="1">
    <source>
        <dbReference type="ARBA" id="ARBA00002442"/>
    </source>
</evidence>
<evidence type="ECO:0000256" key="7">
    <source>
        <dbReference type="ARBA" id="ARBA00022519"/>
    </source>
</evidence>
<organism evidence="13 14">
    <name type="scientific">Thioclava marina</name>
    <dbReference type="NCBI Taxonomy" id="1915077"/>
    <lineage>
        <taxon>Bacteria</taxon>
        <taxon>Pseudomonadati</taxon>
        <taxon>Pseudomonadota</taxon>
        <taxon>Alphaproteobacteria</taxon>
        <taxon>Rhodobacterales</taxon>
        <taxon>Paracoccaceae</taxon>
        <taxon>Thioclava</taxon>
    </lineage>
</organism>
<dbReference type="RefSeq" id="WP_078573014.1">
    <property type="nucleotide sequence ID" value="NZ_JACIZB010000003.1"/>
</dbReference>
<keyword evidence="7 12" id="KW-0997">Cell inner membrane</keyword>
<evidence type="ECO:0000256" key="2">
    <source>
        <dbReference type="ARBA" id="ARBA00004377"/>
    </source>
</evidence>
<feature type="transmembrane region" description="Helical" evidence="12">
    <location>
        <begin position="32"/>
        <end position="50"/>
    </location>
</feature>
<keyword evidence="11 12" id="KW-0472">Membrane</keyword>
<evidence type="ECO:0000313" key="14">
    <source>
        <dbReference type="Proteomes" id="UP000242224"/>
    </source>
</evidence>
<evidence type="ECO:0000313" key="13">
    <source>
        <dbReference type="EMBL" id="OOY12307.1"/>
    </source>
</evidence>
<dbReference type="Pfam" id="PF04995">
    <property type="entry name" value="CcmD"/>
    <property type="match status" value="1"/>
</dbReference>
<keyword evidence="14" id="KW-1185">Reference proteome</keyword>
<keyword evidence="10 12" id="KW-1133">Transmembrane helix</keyword>
<keyword evidence="6 12" id="KW-1003">Cell membrane</keyword>
<evidence type="ECO:0000256" key="6">
    <source>
        <dbReference type="ARBA" id="ARBA00022475"/>
    </source>
</evidence>
<keyword evidence="9 12" id="KW-0201">Cytochrome c-type biogenesis</keyword>
<protein>
    <recommendedName>
        <fullName evidence="4 12">Heme exporter protein D</fullName>
    </recommendedName>
</protein>
<evidence type="ECO:0000256" key="3">
    <source>
        <dbReference type="ARBA" id="ARBA00008741"/>
    </source>
</evidence>
<evidence type="ECO:0000256" key="8">
    <source>
        <dbReference type="ARBA" id="ARBA00022692"/>
    </source>
</evidence>
<comment type="caution">
    <text evidence="13">The sequence shown here is derived from an EMBL/GenBank/DDBJ whole genome shotgun (WGS) entry which is preliminary data.</text>
</comment>